<name>A0AC34QBA7_9BILA</name>
<sequence>MSFKPSKSAIGQSRIIKAAMDNGISTMKAITWAQIQQTYEKQYGEKLDTRAMKYYFNIPKISQLLLGLMSPIFCIVNGFFSENPEEIVIRLRRPMVDLLAEFFTEVGVEVPPIPAGPSF</sequence>
<proteinExistence type="predicted"/>
<dbReference type="Proteomes" id="UP000887576">
    <property type="component" value="Unplaced"/>
</dbReference>
<organism evidence="1 2">
    <name type="scientific">Panagrolaimus sp. JU765</name>
    <dbReference type="NCBI Taxonomy" id="591449"/>
    <lineage>
        <taxon>Eukaryota</taxon>
        <taxon>Metazoa</taxon>
        <taxon>Ecdysozoa</taxon>
        <taxon>Nematoda</taxon>
        <taxon>Chromadorea</taxon>
        <taxon>Rhabditida</taxon>
        <taxon>Tylenchina</taxon>
        <taxon>Panagrolaimomorpha</taxon>
        <taxon>Panagrolaimoidea</taxon>
        <taxon>Panagrolaimidae</taxon>
        <taxon>Panagrolaimus</taxon>
    </lineage>
</organism>
<evidence type="ECO:0000313" key="1">
    <source>
        <dbReference type="Proteomes" id="UP000887576"/>
    </source>
</evidence>
<accession>A0AC34QBA7</accession>
<reference evidence="2" key="1">
    <citation type="submission" date="2022-11" db="UniProtKB">
        <authorList>
            <consortium name="WormBaseParasite"/>
        </authorList>
    </citation>
    <scope>IDENTIFICATION</scope>
</reference>
<protein>
    <submittedName>
        <fullName evidence="2">Uncharacterized protein</fullName>
    </submittedName>
</protein>
<dbReference type="WBParaSite" id="JU765_v2.g14846.t1">
    <property type="protein sequence ID" value="JU765_v2.g14846.t1"/>
    <property type="gene ID" value="JU765_v2.g14846"/>
</dbReference>
<evidence type="ECO:0000313" key="2">
    <source>
        <dbReference type="WBParaSite" id="JU765_v2.g14846.t1"/>
    </source>
</evidence>